<name>A0A1Q6F4E4_9BACT</name>
<dbReference type="GO" id="GO:0016740">
    <property type="term" value="F:transferase activity"/>
    <property type="evidence" value="ECO:0007669"/>
    <property type="project" value="UniProtKB-KW"/>
</dbReference>
<accession>A0A1Q6F4E4</accession>
<dbReference type="STRING" id="28117.BHV66_08735"/>
<gene>
    <name evidence="2" type="ORF">BHV66_08735</name>
</gene>
<dbReference type="InterPro" id="IPR014729">
    <property type="entry name" value="Rossmann-like_a/b/a_fold"/>
</dbReference>
<evidence type="ECO:0000259" key="1">
    <source>
        <dbReference type="Pfam" id="PF01507"/>
    </source>
</evidence>
<dbReference type="SUPFAM" id="SSF52402">
    <property type="entry name" value="Adenine nucleotide alpha hydrolases-like"/>
    <property type="match status" value="1"/>
</dbReference>
<dbReference type="NCBIfam" id="TIGR03183">
    <property type="entry name" value="DNA_S_dndC"/>
    <property type="match status" value="1"/>
</dbReference>
<evidence type="ECO:0000313" key="3">
    <source>
        <dbReference type="Proteomes" id="UP000187417"/>
    </source>
</evidence>
<dbReference type="Proteomes" id="UP000187417">
    <property type="component" value="Unassembled WGS sequence"/>
</dbReference>
<feature type="domain" description="Phosphoadenosine phosphosulphate reductase" evidence="1">
    <location>
        <begin position="27"/>
        <end position="212"/>
    </location>
</feature>
<dbReference type="AlphaFoldDB" id="A0A1Q6F4E4"/>
<dbReference type="InterPro" id="IPR017598">
    <property type="entry name" value="SulphurTrfase_DndC"/>
</dbReference>
<sequence>MSQRIQHIIEDITEQYLENDGNIPWIIGFSGGKDSTVVLTLVWRALLAIRATLGNESLKRPVFVVNNDTLVENPIISDYIIEVLDCIKTAAVKQDLPITVQITTPKLEDSFWISFLGKGYPVPNNQFRWCTDRLKIKPTSQFILDKIDAMGEAIVLIGTRLSESATRAKSIRKHEIKGKRLTKHPLNPNTYTYAPIKELYLEEVWHILNSEASPWGFDNKKLFKIYADASADDYECPTMMTDKSQPSCGQSRFGCWVCTVVKEDKSMKALINNGNEWMAPLLDYRDEMVNGRNISEHRLETRRNGQTAVDAEGHNQGNYTFEYRCKMLKKLLELQRLLQRTKPHMELITNQELVAIQINWYRDGYFAPKVTDIFNEVYNRTMPFENMQYQERLLLENVCKDNPEDYHLINDLVSLQKSKTLLMNNNGLQGDIEKRLNNYINEKR</sequence>
<dbReference type="Pfam" id="PF01507">
    <property type="entry name" value="PAPS_reduct"/>
    <property type="match status" value="1"/>
</dbReference>
<dbReference type="EMBL" id="MNQH01000033">
    <property type="protein sequence ID" value="OKY93720.1"/>
    <property type="molecule type" value="Genomic_DNA"/>
</dbReference>
<dbReference type="InterPro" id="IPR002500">
    <property type="entry name" value="PAPS_reduct_dom"/>
</dbReference>
<evidence type="ECO:0000313" key="2">
    <source>
        <dbReference type="EMBL" id="OKY93720.1"/>
    </source>
</evidence>
<protein>
    <submittedName>
        <fullName evidence="2">Sulfurtransferase</fullName>
    </submittedName>
</protein>
<comment type="caution">
    <text evidence="2">The sequence shown here is derived from an EMBL/GenBank/DDBJ whole genome shotgun (WGS) entry which is preliminary data.</text>
</comment>
<reference evidence="2 3" key="1">
    <citation type="journal article" date="2016" name="Nat. Biotechnol.">
        <title>Measurement of bacterial replication rates in microbial communities.</title>
        <authorList>
            <person name="Brown C.T."/>
            <person name="Olm M.R."/>
            <person name="Thomas B.C."/>
            <person name="Banfield J.F."/>
        </authorList>
    </citation>
    <scope>NUCLEOTIDE SEQUENCE [LARGE SCALE GENOMIC DNA]</scope>
    <source>
        <strain evidence="2">CAG:67_53_122</strain>
    </source>
</reference>
<dbReference type="RefSeq" id="WP_176897800.1">
    <property type="nucleotide sequence ID" value="NZ_DAIPNV010000004.1"/>
</dbReference>
<dbReference type="PANTHER" id="PTHR43196">
    <property type="entry name" value="SULFATE ADENYLYLTRANSFERASE SUBUNIT 2"/>
    <property type="match status" value="1"/>
</dbReference>
<keyword evidence="2" id="KW-0808">Transferase</keyword>
<organism evidence="2 3">
    <name type="scientific">Alistipes putredinis</name>
    <dbReference type="NCBI Taxonomy" id="28117"/>
    <lineage>
        <taxon>Bacteria</taxon>
        <taxon>Pseudomonadati</taxon>
        <taxon>Bacteroidota</taxon>
        <taxon>Bacteroidia</taxon>
        <taxon>Bacteroidales</taxon>
        <taxon>Rikenellaceae</taxon>
        <taxon>Alistipes</taxon>
    </lineage>
</organism>
<dbReference type="Gene3D" id="3.40.50.620">
    <property type="entry name" value="HUPs"/>
    <property type="match status" value="1"/>
</dbReference>
<dbReference type="InterPro" id="IPR050128">
    <property type="entry name" value="Sulfate_adenylyltrnsfr_sub2"/>
</dbReference>
<proteinExistence type="predicted"/>
<dbReference type="PANTHER" id="PTHR43196:SF2">
    <property type="entry name" value="PHOSPHOADENOSINE PHOSPHOSULFATE REDUCTASE"/>
    <property type="match status" value="1"/>
</dbReference>